<feature type="active site" evidence="10">
    <location>
        <position position="189"/>
    </location>
</feature>
<dbReference type="GO" id="GO:0004190">
    <property type="term" value="F:aspartic-type endopeptidase activity"/>
    <property type="evidence" value="ECO:0007669"/>
    <property type="project" value="UniProtKB-KW"/>
</dbReference>
<evidence type="ECO:0000256" key="8">
    <source>
        <dbReference type="ARBA" id="ARBA00023145"/>
    </source>
</evidence>
<feature type="compositionally biased region" description="Basic residues" evidence="12">
    <location>
        <begin position="43"/>
        <end position="54"/>
    </location>
</feature>
<dbReference type="Gene3D" id="2.40.70.10">
    <property type="entry name" value="Acid Proteases"/>
    <property type="match status" value="2"/>
</dbReference>
<reference evidence="15 16" key="1">
    <citation type="journal article" date="2020" name="Microbiol. Resour. Announc.">
        <title>Draft Genome Sequence of a Cladosporium Species Isolated from the Mesophotic Ascidian Didemnum maculosum.</title>
        <authorList>
            <person name="Gioti A."/>
            <person name="Siaperas R."/>
            <person name="Nikolaivits E."/>
            <person name="Le Goff G."/>
            <person name="Ouazzani J."/>
            <person name="Kotoulas G."/>
            <person name="Topakas E."/>
        </authorList>
    </citation>
    <scope>NUCLEOTIDE SEQUENCE [LARGE SCALE GENOMIC DNA]</scope>
    <source>
        <strain evidence="15 16">TM138-S3</strain>
    </source>
</reference>
<keyword evidence="9" id="KW-0325">Glycoprotein</keyword>
<name>A0AB34KSG9_9PEZI</name>
<evidence type="ECO:0000256" key="10">
    <source>
        <dbReference type="PIRSR" id="PIRSR601461-1"/>
    </source>
</evidence>
<feature type="region of interest" description="Disordered" evidence="12">
    <location>
        <begin position="148"/>
        <end position="173"/>
    </location>
</feature>
<dbReference type="PANTHER" id="PTHR47966">
    <property type="entry name" value="BETA-SITE APP-CLEAVING ENZYME, ISOFORM A-RELATED"/>
    <property type="match status" value="1"/>
</dbReference>
<keyword evidence="6 11" id="KW-0064">Aspartyl protease</keyword>
<proteinExistence type="inferred from homology"/>
<feature type="chain" id="PRO_5044274139" description="Peptidase A1 domain-containing protein" evidence="13">
    <location>
        <begin position="19"/>
        <end position="485"/>
    </location>
</feature>
<keyword evidence="3" id="KW-0964">Secreted</keyword>
<dbReference type="GeneID" id="96004766"/>
<evidence type="ECO:0000256" key="9">
    <source>
        <dbReference type="ARBA" id="ARBA00023180"/>
    </source>
</evidence>
<dbReference type="InterPro" id="IPR001969">
    <property type="entry name" value="Aspartic_peptidase_AS"/>
</dbReference>
<dbReference type="EMBL" id="JAAQHG020000008">
    <property type="protein sequence ID" value="KAL1588053.1"/>
    <property type="molecule type" value="Genomic_DNA"/>
</dbReference>
<keyword evidence="8" id="KW-0865">Zymogen</keyword>
<dbReference type="InterPro" id="IPR001461">
    <property type="entry name" value="Aspartic_peptidase_A1"/>
</dbReference>
<evidence type="ECO:0000256" key="1">
    <source>
        <dbReference type="ARBA" id="ARBA00004613"/>
    </source>
</evidence>
<evidence type="ECO:0000259" key="14">
    <source>
        <dbReference type="PROSITE" id="PS51767"/>
    </source>
</evidence>
<keyword evidence="7 11" id="KW-0378">Hydrolase</keyword>
<keyword evidence="16" id="KW-1185">Reference proteome</keyword>
<dbReference type="InterPro" id="IPR021109">
    <property type="entry name" value="Peptidase_aspartic_dom_sf"/>
</dbReference>
<keyword evidence="5 13" id="KW-0732">Signal</keyword>
<accession>A0AB34KSG9</accession>
<gene>
    <name evidence="15" type="ORF">WHR41_03322</name>
</gene>
<feature type="domain" description="Peptidase A1" evidence="14">
    <location>
        <begin position="173"/>
        <end position="482"/>
    </location>
</feature>
<evidence type="ECO:0000256" key="11">
    <source>
        <dbReference type="RuleBase" id="RU000454"/>
    </source>
</evidence>
<feature type="active site" evidence="10">
    <location>
        <position position="374"/>
    </location>
</feature>
<dbReference type="Pfam" id="PF00026">
    <property type="entry name" value="Asp"/>
    <property type="match status" value="1"/>
</dbReference>
<organism evidence="15 16">
    <name type="scientific">Cladosporium halotolerans</name>
    <dbReference type="NCBI Taxonomy" id="1052096"/>
    <lineage>
        <taxon>Eukaryota</taxon>
        <taxon>Fungi</taxon>
        <taxon>Dikarya</taxon>
        <taxon>Ascomycota</taxon>
        <taxon>Pezizomycotina</taxon>
        <taxon>Dothideomycetes</taxon>
        <taxon>Dothideomycetidae</taxon>
        <taxon>Cladosporiales</taxon>
        <taxon>Cladosporiaceae</taxon>
        <taxon>Cladosporium</taxon>
    </lineage>
</organism>
<evidence type="ECO:0000256" key="12">
    <source>
        <dbReference type="SAM" id="MobiDB-lite"/>
    </source>
</evidence>
<protein>
    <recommendedName>
        <fullName evidence="14">Peptidase A1 domain-containing protein</fullName>
    </recommendedName>
</protein>
<feature type="region of interest" description="Disordered" evidence="12">
    <location>
        <begin position="37"/>
        <end position="56"/>
    </location>
</feature>
<dbReference type="AlphaFoldDB" id="A0AB34KSG9"/>
<evidence type="ECO:0000256" key="6">
    <source>
        <dbReference type="ARBA" id="ARBA00022750"/>
    </source>
</evidence>
<dbReference type="PROSITE" id="PS00141">
    <property type="entry name" value="ASP_PROTEASE"/>
    <property type="match status" value="1"/>
</dbReference>
<evidence type="ECO:0000256" key="4">
    <source>
        <dbReference type="ARBA" id="ARBA00022670"/>
    </source>
</evidence>
<dbReference type="SUPFAM" id="SSF50630">
    <property type="entry name" value="Acid proteases"/>
    <property type="match status" value="1"/>
</dbReference>
<comment type="caution">
    <text evidence="15">The sequence shown here is derived from an EMBL/GenBank/DDBJ whole genome shotgun (WGS) entry which is preliminary data.</text>
</comment>
<dbReference type="PROSITE" id="PS51767">
    <property type="entry name" value="PEPTIDASE_A1"/>
    <property type="match status" value="1"/>
</dbReference>
<comment type="similarity">
    <text evidence="2 11">Belongs to the peptidase A1 family.</text>
</comment>
<dbReference type="PRINTS" id="PR00792">
    <property type="entry name" value="PEPSIN"/>
</dbReference>
<evidence type="ECO:0000256" key="7">
    <source>
        <dbReference type="ARBA" id="ARBA00022801"/>
    </source>
</evidence>
<evidence type="ECO:0000256" key="2">
    <source>
        <dbReference type="ARBA" id="ARBA00007447"/>
    </source>
</evidence>
<evidence type="ECO:0000256" key="3">
    <source>
        <dbReference type="ARBA" id="ARBA00022525"/>
    </source>
</evidence>
<evidence type="ECO:0000313" key="15">
    <source>
        <dbReference type="EMBL" id="KAL1588053.1"/>
    </source>
</evidence>
<dbReference type="FunFam" id="2.40.70.10:FF:000026">
    <property type="entry name" value="Endothiapepsin"/>
    <property type="match status" value="1"/>
</dbReference>
<keyword evidence="4 11" id="KW-0645">Protease</keyword>
<evidence type="ECO:0000256" key="5">
    <source>
        <dbReference type="ARBA" id="ARBA00022729"/>
    </source>
</evidence>
<dbReference type="PANTHER" id="PTHR47966:SF23">
    <property type="entry name" value="ASPARTIC ENDOPEPTIDASE, PUTATIVE (AFU_ORTHOLOGUE AFUA_2G15950)-RELATED"/>
    <property type="match status" value="1"/>
</dbReference>
<sequence length="485" mass="51203">MIRTLILLVAALVAIALAAPAPKPHYGVSGKANDGSRNFKSFSRGRHSKGHTRNPRTELMRVYNKYHWSITLAPLDESGSWLFDWPSSSSSGDESDPYGSSPSEPIETASAASPYGYETAAPVAPSAVMSSVGFETRTSASFAVSATASISGGDGGDDSGEVTASPEENESEYLSPVSIAGQKLNLNFDTGSADLWVFSTSLSESKRGQHSAFDPTNSSTWQEYSGGSWEISYGDGSGAAGTVGFDQVDVGGVTATQQAVELATAISSAFVSDENNDGLLGLAFGKINTVQPQAQKTFFENVADELDEKLFTADLDIDASGTYEFGKLDTSKYSGELHTTPIDNSRGFWEFTSNTYSIDGQDAQNSAASPAIADTGTSLLMVDENVAEAYYSQIQGAQMDQSAGGYVYPCDAQVPSFGVQIGEGGFMAHLNGSDIEYARIGRNTCFGGVQGNGGQGLQIYGAVLLKQYFAVFNFGDETFGIAQKN</sequence>
<evidence type="ECO:0000256" key="13">
    <source>
        <dbReference type="SAM" id="SignalP"/>
    </source>
</evidence>
<dbReference type="RefSeq" id="XP_069231158.1">
    <property type="nucleotide sequence ID" value="XM_069371928.1"/>
</dbReference>
<dbReference type="Proteomes" id="UP000803884">
    <property type="component" value="Unassembled WGS sequence"/>
</dbReference>
<dbReference type="InterPro" id="IPR033121">
    <property type="entry name" value="PEPTIDASE_A1"/>
</dbReference>
<dbReference type="GO" id="GO:0006508">
    <property type="term" value="P:proteolysis"/>
    <property type="evidence" value="ECO:0007669"/>
    <property type="project" value="UniProtKB-KW"/>
</dbReference>
<feature type="signal peptide" evidence="13">
    <location>
        <begin position="1"/>
        <end position="18"/>
    </location>
</feature>
<dbReference type="InterPro" id="IPR034163">
    <property type="entry name" value="Aspergillopepsin-like_cat_dom"/>
</dbReference>
<dbReference type="GO" id="GO:0005576">
    <property type="term" value="C:extracellular region"/>
    <property type="evidence" value="ECO:0007669"/>
    <property type="project" value="UniProtKB-SubCell"/>
</dbReference>
<dbReference type="CDD" id="cd06097">
    <property type="entry name" value="Aspergillopepsin_like"/>
    <property type="match status" value="1"/>
</dbReference>
<comment type="subcellular location">
    <subcellularLocation>
        <location evidence="1">Secreted</location>
    </subcellularLocation>
</comment>
<evidence type="ECO:0000313" key="16">
    <source>
        <dbReference type="Proteomes" id="UP000803884"/>
    </source>
</evidence>